<evidence type="ECO:0000313" key="2">
    <source>
        <dbReference type="Proteomes" id="UP000002028"/>
    </source>
</evidence>
<dbReference type="Proteomes" id="UP000002028">
    <property type="component" value="Plasmid pSLIN01"/>
</dbReference>
<keyword evidence="1" id="KW-0614">Plasmid</keyword>
<dbReference type="GO" id="GO:0046872">
    <property type="term" value="F:metal ion binding"/>
    <property type="evidence" value="ECO:0007669"/>
    <property type="project" value="InterPro"/>
</dbReference>
<reference evidence="1 2" key="1">
    <citation type="journal article" date="2010" name="Stand. Genomic Sci.">
        <title>Complete genome sequence of Spirosoma linguale type strain (1).</title>
        <authorList>
            <person name="Lail K."/>
            <person name="Sikorski J."/>
            <person name="Saunders E."/>
            <person name="Lapidus A."/>
            <person name="Glavina Del Rio T."/>
            <person name="Copeland A."/>
            <person name="Tice H."/>
            <person name="Cheng J.-F."/>
            <person name="Lucas S."/>
            <person name="Nolan M."/>
            <person name="Bruce D."/>
            <person name="Goodwin L."/>
            <person name="Pitluck S."/>
            <person name="Ivanova N."/>
            <person name="Mavromatis K."/>
            <person name="Ovchinnikova G."/>
            <person name="Pati A."/>
            <person name="Chen A."/>
            <person name="Palaniappan K."/>
            <person name="Land M."/>
            <person name="Hauser L."/>
            <person name="Chang Y.-J."/>
            <person name="Jeffries C.D."/>
            <person name="Chain P."/>
            <person name="Brettin T."/>
            <person name="Detter J.C."/>
            <person name="Schuetze A."/>
            <person name="Rohde M."/>
            <person name="Tindall B.J."/>
            <person name="Goeker M."/>
            <person name="Bristow J."/>
            <person name="Eisen J.A."/>
            <person name="Markowitz V."/>
            <person name="Hugenholtz P."/>
            <person name="Kyrpides N.C."/>
            <person name="Klenk H.-P."/>
            <person name="Chen F."/>
        </authorList>
    </citation>
    <scope>NUCLEOTIDE SEQUENCE [LARGE SCALE GENOMIC DNA]</scope>
    <source>
        <strain evidence="2">ATCC 33905 / DSM 74 / LMG 10896 / Claus 1</strain>
    </source>
</reference>
<dbReference type="Gene3D" id="3.30.70.100">
    <property type="match status" value="1"/>
</dbReference>
<dbReference type="InterPro" id="IPR006121">
    <property type="entry name" value="HMA_dom"/>
</dbReference>
<gene>
    <name evidence="1" type="ordered locus">Slin_6645</name>
</gene>
<dbReference type="EMBL" id="CP001770">
    <property type="protein sequence ID" value="ADB42602.1"/>
    <property type="molecule type" value="Genomic_DNA"/>
</dbReference>
<dbReference type="AlphaFoldDB" id="D2QUX0"/>
<dbReference type="SUPFAM" id="SSF55008">
    <property type="entry name" value="HMA, heavy metal-associated domain"/>
    <property type="match status" value="1"/>
</dbReference>
<dbReference type="CDD" id="cd00371">
    <property type="entry name" value="HMA"/>
    <property type="match status" value="1"/>
</dbReference>
<organism evidence="1 2">
    <name type="scientific">Spirosoma linguale (strain ATCC 33905 / DSM 74 / LMG 10896 / Claus 1)</name>
    <dbReference type="NCBI Taxonomy" id="504472"/>
    <lineage>
        <taxon>Bacteria</taxon>
        <taxon>Pseudomonadati</taxon>
        <taxon>Bacteroidota</taxon>
        <taxon>Cytophagia</taxon>
        <taxon>Cytophagales</taxon>
        <taxon>Cytophagaceae</taxon>
        <taxon>Spirosoma</taxon>
    </lineage>
</organism>
<name>D2QUX0_SPILD</name>
<dbReference type="RefSeq" id="WP_012931084.1">
    <property type="nucleotide sequence ID" value="NC_013731.1"/>
</dbReference>
<proteinExistence type="predicted"/>
<sequence>METLNFKTNIKCSGCVATVTPFLNDIEQLDGWNVDTACPDKILTVQTTDNRIGEEVRKAVERAGYKADPIPRP</sequence>
<dbReference type="InterPro" id="IPR036163">
    <property type="entry name" value="HMA_dom_sf"/>
</dbReference>
<keyword evidence="2" id="KW-1185">Reference proteome</keyword>
<protein>
    <recommendedName>
        <fullName evidence="3">HMA domain-containing protein</fullName>
    </recommendedName>
</protein>
<dbReference type="HOGENOM" id="CLU_134973_7_3_10"/>
<evidence type="ECO:0000313" key="1">
    <source>
        <dbReference type="EMBL" id="ADB42602.1"/>
    </source>
</evidence>
<accession>D2QUX0</accession>
<evidence type="ECO:0008006" key="3">
    <source>
        <dbReference type="Google" id="ProtNLM"/>
    </source>
</evidence>
<geneLocation type="plasmid" evidence="1 2">
    <name>pSLIN01</name>
</geneLocation>
<dbReference type="KEGG" id="sli:Slin_6645"/>